<dbReference type="AlphaFoldDB" id="A0A6S6TCN1"/>
<protein>
    <submittedName>
        <fullName evidence="1">Uncharacterized protein</fullName>
    </submittedName>
</protein>
<gene>
    <name evidence="1" type="ORF">HELGO_WM44043</name>
</gene>
<dbReference type="EMBL" id="CACVAR010000237">
    <property type="protein sequence ID" value="CAA6814279.1"/>
    <property type="molecule type" value="Genomic_DNA"/>
</dbReference>
<dbReference type="Gene3D" id="3.20.80.10">
    <property type="entry name" value="Regulatory factor, effector binding domain"/>
    <property type="match status" value="1"/>
</dbReference>
<accession>A0A6S6TCN1</accession>
<sequence>MLLLKALDKKNIETIGEAKFARYNSPFSLWFLRRNEVMIEVK</sequence>
<proteinExistence type="predicted"/>
<dbReference type="Pfam" id="PF04832">
    <property type="entry name" value="SOUL"/>
    <property type="match status" value="1"/>
</dbReference>
<dbReference type="InterPro" id="IPR011256">
    <property type="entry name" value="Reg_factor_effector_dom_sf"/>
</dbReference>
<name>A0A6S6TCN1_9BACT</name>
<evidence type="ECO:0000313" key="1">
    <source>
        <dbReference type="EMBL" id="CAA6814279.1"/>
    </source>
</evidence>
<organism evidence="1">
    <name type="scientific">uncultured Sulfurovum sp</name>
    <dbReference type="NCBI Taxonomy" id="269237"/>
    <lineage>
        <taxon>Bacteria</taxon>
        <taxon>Pseudomonadati</taxon>
        <taxon>Campylobacterota</taxon>
        <taxon>Epsilonproteobacteria</taxon>
        <taxon>Campylobacterales</taxon>
        <taxon>Sulfurovaceae</taxon>
        <taxon>Sulfurovum</taxon>
        <taxon>environmental samples</taxon>
    </lineage>
</organism>
<dbReference type="InterPro" id="IPR006917">
    <property type="entry name" value="SOUL_heme-bd"/>
</dbReference>
<reference evidence="1" key="1">
    <citation type="submission" date="2020-01" db="EMBL/GenBank/DDBJ databases">
        <authorList>
            <person name="Meier V. D."/>
            <person name="Meier V D."/>
        </authorList>
    </citation>
    <scope>NUCLEOTIDE SEQUENCE</scope>
    <source>
        <strain evidence="1">HLG_WM_MAG_03</strain>
    </source>
</reference>
<dbReference type="SUPFAM" id="SSF55136">
    <property type="entry name" value="Probable bacterial effector-binding domain"/>
    <property type="match status" value="1"/>
</dbReference>